<evidence type="ECO:0000259" key="3">
    <source>
        <dbReference type="Pfam" id="PF01097"/>
    </source>
</evidence>
<keyword evidence="2" id="KW-0732">Signal</keyword>
<sequence>MKIMKFMFFLTVLLCMVASGEGLSCQLGGNAACSVSCWIQGRHYGGYCNSRGVCICNR</sequence>
<dbReference type="Proteomes" id="UP001176961">
    <property type="component" value="Unassembled WGS sequence"/>
</dbReference>
<dbReference type="Gene3D" id="3.30.30.10">
    <property type="entry name" value="Knottin, scorpion toxin-like"/>
    <property type="match status" value="1"/>
</dbReference>
<feature type="domain" description="Invertebrate defensins family profile" evidence="3">
    <location>
        <begin position="30"/>
        <end position="56"/>
    </location>
</feature>
<keyword evidence="1" id="KW-1015">Disulfide bond</keyword>
<evidence type="ECO:0000313" key="4">
    <source>
        <dbReference type="EMBL" id="CAJ0590561.1"/>
    </source>
</evidence>
<dbReference type="InterPro" id="IPR001542">
    <property type="entry name" value="Defensin_invertebrate/fungal"/>
</dbReference>
<organism evidence="4 5">
    <name type="scientific">Cylicocyclus nassatus</name>
    <name type="common">Nematode worm</name>
    <dbReference type="NCBI Taxonomy" id="53992"/>
    <lineage>
        <taxon>Eukaryota</taxon>
        <taxon>Metazoa</taxon>
        <taxon>Ecdysozoa</taxon>
        <taxon>Nematoda</taxon>
        <taxon>Chromadorea</taxon>
        <taxon>Rhabditida</taxon>
        <taxon>Rhabditina</taxon>
        <taxon>Rhabditomorpha</taxon>
        <taxon>Strongyloidea</taxon>
        <taxon>Strongylidae</taxon>
        <taxon>Cylicocyclus</taxon>
    </lineage>
</organism>
<dbReference type="InterPro" id="IPR036574">
    <property type="entry name" value="Scorpion_toxin-like_sf"/>
</dbReference>
<dbReference type="GO" id="GO:0006952">
    <property type="term" value="P:defense response"/>
    <property type="evidence" value="ECO:0007669"/>
    <property type="project" value="InterPro"/>
</dbReference>
<evidence type="ECO:0000256" key="1">
    <source>
        <dbReference type="ARBA" id="ARBA00023157"/>
    </source>
</evidence>
<name>A0AA36DMS5_CYLNA</name>
<feature type="signal peptide" evidence="2">
    <location>
        <begin position="1"/>
        <end position="22"/>
    </location>
</feature>
<accession>A0AA36DMS5</accession>
<protein>
    <recommendedName>
        <fullName evidence="3">Invertebrate defensins family profile domain-containing protein</fullName>
    </recommendedName>
</protein>
<keyword evidence="5" id="KW-1185">Reference proteome</keyword>
<gene>
    <name evidence="4" type="ORF">CYNAS_LOCUS2544</name>
</gene>
<dbReference type="EMBL" id="CATQJL010000001">
    <property type="protein sequence ID" value="CAJ0590561.1"/>
    <property type="molecule type" value="Genomic_DNA"/>
</dbReference>
<proteinExistence type="predicted"/>
<dbReference type="Pfam" id="PF01097">
    <property type="entry name" value="Defensin_2"/>
    <property type="match status" value="1"/>
</dbReference>
<dbReference type="AlphaFoldDB" id="A0AA36DMS5"/>
<feature type="chain" id="PRO_5041408419" description="Invertebrate defensins family profile domain-containing protein" evidence="2">
    <location>
        <begin position="23"/>
        <end position="58"/>
    </location>
</feature>
<reference evidence="4" key="1">
    <citation type="submission" date="2023-07" db="EMBL/GenBank/DDBJ databases">
        <authorList>
            <consortium name="CYATHOMIX"/>
        </authorList>
    </citation>
    <scope>NUCLEOTIDE SEQUENCE</scope>
    <source>
        <strain evidence="4">N/A</strain>
    </source>
</reference>
<comment type="caution">
    <text evidence="4">The sequence shown here is derived from an EMBL/GenBank/DDBJ whole genome shotgun (WGS) entry which is preliminary data.</text>
</comment>
<evidence type="ECO:0000256" key="2">
    <source>
        <dbReference type="SAM" id="SignalP"/>
    </source>
</evidence>
<evidence type="ECO:0000313" key="5">
    <source>
        <dbReference type="Proteomes" id="UP001176961"/>
    </source>
</evidence>